<proteinExistence type="predicted"/>
<accession>U2QUR2</accession>
<reference evidence="2 3" key="1">
    <citation type="submission" date="2013-06" db="EMBL/GenBank/DDBJ databases">
        <authorList>
            <person name="Weinstock G."/>
            <person name="Sodergren E."/>
            <person name="Lobos E.A."/>
            <person name="Fulton L."/>
            <person name="Fulton R."/>
            <person name="Courtney L."/>
            <person name="Fronick C."/>
            <person name="O'Laughlin M."/>
            <person name="Godfrey J."/>
            <person name="Wilson R.M."/>
            <person name="Miner T."/>
            <person name="Farmer C."/>
            <person name="Delehaunty K."/>
            <person name="Cordes M."/>
            <person name="Minx P."/>
            <person name="Tomlinson C."/>
            <person name="Chen J."/>
            <person name="Wollam A."/>
            <person name="Pepin K.H."/>
            <person name="Bhonagiri V."/>
            <person name="Zhang X."/>
            <person name="Warren W."/>
            <person name="Mitreva M."/>
            <person name="Mardis E.R."/>
            <person name="Wilson R.K."/>
        </authorList>
    </citation>
    <scope>NUCLEOTIDE SEQUENCE [LARGE SCALE GENOMIC DNA]</scope>
    <source>
        <strain evidence="2 3">ATCC 27803</strain>
    </source>
</reference>
<dbReference type="AlphaFoldDB" id="U2QUR2"/>
<evidence type="ECO:0000256" key="1">
    <source>
        <dbReference type="SAM" id="Phobius"/>
    </source>
</evidence>
<feature type="transmembrane region" description="Helical" evidence="1">
    <location>
        <begin position="42"/>
        <end position="60"/>
    </location>
</feature>
<keyword evidence="1" id="KW-0812">Transmembrane</keyword>
<dbReference type="HOGENOM" id="CLU_204508_0_0_9"/>
<organism evidence="2 3">
    <name type="scientific">Faecalitalea cylindroides ATCC 27803</name>
    <dbReference type="NCBI Taxonomy" id="649755"/>
    <lineage>
        <taxon>Bacteria</taxon>
        <taxon>Bacillati</taxon>
        <taxon>Bacillota</taxon>
        <taxon>Erysipelotrichia</taxon>
        <taxon>Erysipelotrichales</taxon>
        <taxon>Erysipelotrichaceae</taxon>
        <taxon>Faecalitalea</taxon>
    </lineage>
</organism>
<dbReference type="EMBL" id="AWVI01000086">
    <property type="protein sequence ID" value="ERK42457.1"/>
    <property type="molecule type" value="Genomic_DNA"/>
</dbReference>
<comment type="caution">
    <text evidence="2">The sequence shown here is derived from an EMBL/GenBank/DDBJ whole genome shotgun (WGS) entry which is preliminary data.</text>
</comment>
<keyword evidence="1" id="KW-1133">Transmembrane helix</keyword>
<dbReference type="Proteomes" id="UP000016658">
    <property type="component" value="Unassembled WGS sequence"/>
</dbReference>
<protein>
    <submittedName>
        <fullName evidence="2">Uncharacterized protein</fullName>
    </submittedName>
</protein>
<sequence length="68" mass="7827">MGDIKVMNKEKLKLKIFLILSFVFAILTLISGYLVITHKLDNAGYSVIPMLFTLTFSLLYRNSKKDKE</sequence>
<feature type="transmembrane region" description="Helical" evidence="1">
    <location>
        <begin position="12"/>
        <end position="36"/>
    </location>
</feature>
<evidence type="ECO:0000313" key="2">
    <source>
        <dbReference type="EMBL" id="ERK42457.1"/>
    </source>
</evidence>
<evidence type="ECO:0000313" key="3">
    <source>
        <dbReference type="Proteomes" id="UP000016658"/>
    </source>
</evidence>
<keyword evidence="1" id="KW-0472">Membrane</keyword>
<gene>
    <name evidence="2" type="ORF">HMPREF0367_01638</name>
</gene>
<name>U2QUR2_9FIRM</name>